<comment type="caution">
    <text evidence="1">The sequence shown here is derived from an EMBL/GenBank/DDBJ whole genome shotgun (WGS) entry which is preliminary data.</text>
</comment>
<dbReference type="RefSeq" id="WP_369329629.1">
    <property type="nucleotide sequence ID" value="NZ_JAULBC010000003.1"/>
</dbReference>
<proteinExistence type="predicted"/>
<dbReference type="PANTHER" id="PTHR30565">
    <property type="entry name" value="PROTEIN YCIF"/>
    <property type="match status" value="1"/>
</dbReference>
<dbReference type="InterPro" id="IPR010287">
    <property type="entry name" value="DUF892_YciF-like"/>
</dbReference>
<name>A0ABV3ZF61_9BACT</name>
<dbReference type="Pfam" id="PF05974">
    <property type="entry name" value="DUF892"/>
    <property type="match status" value="1"/>
</dbReference>
<evidence type="ECO:0000313" key="2">
    <source>
        <dbReference type="Proteomes" id="UP001560573"/>
    </source>
</evidence>
<organism evidence="1 2">
    <name type="scientific">Danxiaibacter flavus</name>
    <dbReference type="NCBI Taxonomy" id="3049108"/>
    <lineage>
        <taxon>Bacteria</taxon>
        <taxon>Pseudomonadati</taxon>
        <taxon>Bacteroidota</taxon>
        <taxon>Chitinophagia</taxon>
        <taxon>Chitinophagales</taxon>
        <taxon>Chitinophagaceae</taxon>
        <taxon>Danxiaibacter</taxon>
    </lineage>
</organism>
<accession>A0ABV3ZF61</accession>
<gene>
    <name evidence="1" type="ORF">QTN47_11975</name>
</gene>
<dbReference type="EMBL" id="JAULBC010000003">
    <property type="protein sequence ID" value="MEX6688220.1"/>
    <property type="molecule type" value="Genomic_DNA"/>
</dbReference>
<dbReference type="PANTHER" id="PTHR30565:SF9">
    <property type="entry name" value="PROTEIN YCIF"/>
    <property type="match status" value="1"/>
</dbReference>
<dbReference type="InterPro" id="IPR012347">
    <property type="entry name" value="Ferritin-like"/>
</dbReference>
<keyword evidence="2" id="KW-1185">Reference proteome</keyword>
<protein>
    <submittedName>
        <fullName evidence="1">DUF892 family protein</fullName>
    </submittedName>
</protein>
<sequence length="178" mass="20358">MEIRTVEEIKNDSKLLQLFYFLLREMYTAEKKQVKAMPDLMELVDSGELKMELAQVLQQTTGHVYRLRNIFSLLKQEAGDGKCKAIAGILSQADEIVDETEECSAQRDAGIIAGLQKIEHYEIASYSSLIEMARTLNFEEIAGLLEENLEEEKRADDMLVNMARREIYFEASKEPAED</sequence>
<dbReference type="InterPro" id="IPR009078">
    <property type="entry name" value="Ferritin-like_SF"/>
</dbReference>
<dbReference type="InterPro" id="IPR047114">
    <property type="entry name" value="YciF"/>
</dbReference>
<dbReference type="SUPFAM" id="SSF47240">
    <property type="entry name" value="Ferritin-like"/>
    <property type="match status" value="1"/>
</dbReference>
<dbReference type="Proteomes" id="UP001560573">
    <property type="component" value="Unassembled WGS sequence"/>
</dbReference>
<evidence type="ECO:0000313" key="1">
    <source>
        <dbReference type="EMBL" id="MEX6688220.1"/>
    </source>
</evidence>
<reference evidence="1 2" key="1">
    <citation type="submission" date="2023-07" db="EMBL/GenBank/DDBJ databases">
        <authorList>
            <person name="Lian W.-H."/>
        </authorList>
    </citation>
    <scope>NUCLEOTIDE SEQUENCE [LARGE SCALE GENOMIC DNA]</scope>
    <source>
        <strain evidence="1 2">SYSU DXS3180</strain>
    </source>
</reference>
<dbReference type="Gene3D" id="1.20.1260.10">
    <property type="match status" value="1"/>
</dbReference>